<evidence type="ECO:0000313" key="2">
    <source>
        <dbReference type="Proteomes" id="UP000010366"/>
    </source>
</evidence>
<name>K9UDA0_CHAP6</name>
<organism evidence="1 2">
    <name type="scientific">Chamaesiphon minutus (strain ATCC 27169 / PCC 6605)</name>
    <dbReference type="NCBI Taxonomy" id="1173020"/>
    <lineage>
        <taxon>Bacteria</taxon>
        <taxon>Bacillati</taxon>
        <taxon>Cyanobacteriota</taxon>
        <taxon>Cyanophyceae</taxon>
        <taxon>Gomontiellales</taxon>
        <taxon>Chamaesiphonaceae</taxon>
        <taxon>Chamaesiphon</taxon>
    </lineage>
</organism>
<evidence type="ECO:0000313" key="1">
    <source>
        <dbReference type="EMBL" id="AFY92628.1"/>
    </source>
</evidence>
<keyword evidence="2" id="KW-1185">Reference proteome</keyword>
<gene>
    <name evidence="1" type="ORF">Cha6605_1459</name>
</gene>
<dbReference type="AlphaFoldDB" id="K9UDA0"/>
<dbReference type="KEGG" id="cmp:Cha6605_1459"/>
<reference evidence="1 2" key="1">
    <citation type="submission" date="2012-05" db="EMBL/GenBank/DDBJ databases">
        <title>Finished chromosome of genome of Chamaesiphon sp. PCC 6605.</title>
        <authorList>
            <consortium name="US DOE Joint Genome Institute"/>
            <person name="Gugger M."/>
            <person name="Coursin T."/>
            <person name="Rippka R."/>
            <person name="Tandeau De Marsac N."/>
            <person name="Huntemann M."/>
            <person name="Wei C.-L."/>
            <person name="Han J."/>
            <person name="Detter J.C."/>
            <person name="Han C."/>
            <person name="Tapia R."/>
            <person name="Chen A."/>
            <person name="Kyrpides N."/>
            <person name="Mavromatis K."/>
            <person name="Markowitz V."/>
            <person name="Szeto E."/>
            <person name="Ivanova N."/>
            <person name="Pagani I."/>
            <person name="Pati A."/>
            <person name="Goodwin L."/>
            <person name="Nordberg H.P."/>
            <person name="Cantor M.N."/>
            <person name="Hua S.X."/>
            <person name="Woyke T."/>
            <person name="Kerfeld C.A."/>
        </authorList>
    </citation>
    <scope>NUCLEOTIDE SEQUENCE [LARGE SCALE GENOMIC DNA]</scope>
    <source>
        <strain evidence="2">ATCC 27169 / PCC 6605</strain>
    </source>
</reference>
<dbReference type="HOGENOM" id="CLU_2536451_0_0_3"/>
<sequence>MLSTIAAIGYICVFKLQQSALSFKSQAEVPCHRCRYFNNNLYLKCAIYPEIVFTERSIDCVNYYPKDRSIVEKNLFCKNTKNK</sequence>
<protein>
    <submittedName>
        <fullName evidence="1">Uncharacterized protein</fullName>
    </submittedName>
</protein>
<dbReference type="Proteomes" id="UP000010366">
    <property type="component" value="Chromosome"/>
</dbReference>
<proteinExistence type="predicted"/>
<accession>K9UDA0</accession>
<dbReference type="EMBL" id="CP003600">
    <property type="protein sequence ID" value="AFY92628.1"/>
    <property type="molecule type" value="Genomic_DNA"/>
</dbReference>